<dbReference type="RefSeq" id="XP_011201630.2">
    <property type="nucleotide sequence ID" value="XM_011203328.3"/>
</dbReference>
<dbReference type="PROSITE" id="PS51257">
    <property type="entry name" value="PROKAR_LIPOPROTEIN"/>
    <property type="match status" value="1"/>
</dbReference>
<dbReference type="AlphaFoldDB" id="A0A034WMF4"/>
<feature type="region of interest" description="Disordered" evidence="1">
    <location>
        <begin position="43"/>
        <end position="64"/>
    </location>
</feature>
<dbReference type="EMBL" id="GAKP01003420">
    <property type="protein sequence ID" value="JAC55532.1"/>
    <property type="molecule type" value="Transcribed_RNA"/>
</dbReference>
<evidence type="ECO:0000256" key="1">
    <source>
        <dbReference type="SAM" id="MobiDB-lite"/>
    </source>
</evidence>
<dbReference type="OrthoDB" id="7674957at2759"/>
<protein>
    <submittedName>
        <fullName evidence="5">Uncharacterized protein LOC105225026 isoform X1</fullName>
    </submittedName>
</protein>
<dbReference type="KEGG" id="bdr:105225026"/>
<organism evidence="3">
    <name type="scientific">Bactrocera dorsalis</name>
    <name type="common">Oriental fruit fly</name>
    <name type="synonym">Dacus dorsalis</name>
    <dbReference type="NCBI Taxonomy" id="27457"/>
    <lineage>
        <taxon>Eukaryota</taxon>
        <taxon>Metazoa</taxon>
        <taxon>Ecdysozoa</taxon>
        <taxon>Arthropoda</taxon>
        <taxon>Hexapoda</taxon>
        <taxon>Insecta</taxon>
        <taxon>Pterygota</taxon>
        <taxon>Neoptera</taxon>
        <taxon>Endopterygota</taxon>
        <taxon>Diptera</taxon>
        <taxon>Brachycera</taxon>
        <taxon>Muscomorpha</taxon>
        <taxon>Tephritoidea</taxon>
        <taxon>Tephritidae</taxon>
        <taxon>Bactrocera</taxon>
        <taxon>Bactrocera</taxon>
    </lineage>
</organism>
<gene>
    <name evidence="5" type="primary">LOC105225026</name>
</gene>
<keyword evidence="4" id="KW-1185">Reference proteome</keyword>
<reference evidence="3" key="1">
    <citation type="journal article" date="2014" name="BMC Genomics">
        <title>Characterizing the developmental transcriptome of the oriental fruit fly, Bactrocera dorsalis (Diptera: Tephritidae) through comparative genomic analysis with Drosophila melanogaster utilizing modENCODE datasets.</title>
        <authorList>
            <person name="Geib S.M."/>
            <person name="Calla B."/>
            <person name="Hall B."/>
            <person name="Hou S."/>
            <person name="Manoukis N.C."/>
        </authorList>
    </citation>
    <scope>NUCLEOTIDE SEQUENCE</scope>
    <source>
        <strain evidence="3">Punador</strain>
    </source>
</reference>
<dbReference type="GeneID" id="105225026"/>
<name>A0A034WMF4_BACDO</name>
<evidence type="ECO:0000313" key="5">
    <source>
        <dbReference type="RefSeq" id="XP_011201630.2"/>
    </source>
</evidence>
<accession>A0A6I9V200</accession>
<keyword evidence="2" id="KW-0732">Signal</keyword>
<evidence type="ECO:0000256" key="2">
    <source>
        <dbReference type="SAM" id="SignalP"/>
    </source>
</evidence>
<reference evidence="5" key="2">
    <citation type="submission" date="2025-05" db="UniProtKB">
        <authorList>
            <consortium name="RefSeq"/>
        </authorList>
    </citation>
    <scope>IDENTIFICATION</scope>
    <source>
        <tissue evidence="5">Adult</tissue>
    </source>
</reference>
<evidence type="ECO:0000313" key="4">
    <source>
        <dbReference type="Proteomes" id="UP001652620"/>
    </source>
</evidence>
<feature type="chain" id="PRO_5001557854" evidence="2">
    <location>
        <begin position="21"/>
        <end position="129"/>
    </location>
</feature>
<dbReference type="Proteomes" id="UP001652620">
    <property type="component" value="Chromosome 5"/>
</dbReference>
<feature type="signal peptide" evidence="2">
    <location>
        <begin position="1"/>
        <end position="20"/>
    </location>
</feature>
<accession>A0A034WMF4</accession>
<sequence length="129" mass="14797">MIKMHSVLLCLCLFTISCSAQFYFHQPVPLPYQQHQYLQYTTSPPDFKPISEPNQEGPPHPSVVANAERESLLPPELSKSRRFYSNPRIAAALAKESLLTPKEMVVIDREAEKIDRNQIYKIFHNAGWA</sequence>
<proteinExistence type="predicted"/>
<evidence type="ECO:0000313" key="3">
    <source>
        <dbReference type="EMBL" id="JAC55532.1"/>
    </source>
</evidence>